<keyword evidence="2" id="KW-0472">Membrane</keyword>
<evidence type="ECO:0000256" key="1">
    <source>
        <dbReference type="SAM" id="MobiDB-lite"/>
    </source>
</evidence>
<dbReference type="OrthoDB" id="448721at2759"/>
<feature type="compositionally biased region" description="Pro residues" evidence="1">
    <location>
        <begin position="326"/>
        <end position="337"/>
    </location>
</feature>
<keyword evidence="2" id="KW-1133">Transmembrane helix</keyword>
<feature type="region of interest" description="Disordered" evidence="1">
    <location>
        <begin position="432"/>
        <end position="461"/>
    </location>
</feature>
<accession>A0A7J6P686</accession>
<feature type="compositionally biased region" description="Low complexity" evidence="1">
    <location>
        <begin position="301"/>
        <end position="321"/>
    </location>
</feature>
<reference evidence="4 5" key="1">
    <citation type="submission" date="2020-04" db="EMBL/GenBank/DDBJ databases">
        <title>Perkinsus olseni comparative genomics.</title>
        <authorList>
            <person name="Bogema D.R."/>
        </authorList>
    </citation>
    <scope>NUCLEOTIDE SEQUENCE [LARGE SCALE GENOMIC DNA]</scope>
    <source>
        <strain evidence="4">00978-12</strain>
    </source>
</reference>
<dbReference type="Proteomes" id="UP000541610">
    <property type="component" value="Unassembled WGS sequence"/>
</dbReference>
<name>A0A7J6P686_PEROL</name>
<feature type="chain" id="PRO_5029657611" evidence="3">
    <location>
        <begin position="20"/>
        <end position="646"/>
    </location>
</feature>
<feature type="region of interest" description="Disordered" evidence="1">
    <location>
        <begin position="146"/>
        <end position="168"/>
    </location>
</feature>
<dbReference type="AlphaFoldDB" id="A0A7J6P686"/>
<feature type="region of interest" description="Disordered" evidence="1">
    <location>
        <begin position="544"/>
        <end position="576"/>
    </location>
</feature>
<dbReference type="EMBL" id="JABANP010000090">
    <property type="protein sequence ID" value="KAF4690871.1"/>
    <property type="molecule type" value="Genomic_DNA"/>
</dbReference>
<feature type="region of interest" description="Disordered" evidence="1">
    <location>
        <begin position="600"/>
        <end position="646"/>
    </location>
</feature>
<evidence type="ECO:0000256" key="3">
    <source>
        <dbReference type="SAM" id="SignalP"/>
    </source>
</evidence>
<protein>
    <submittedName>
        <fullName evidence="4">Uncharacterized protein</fullName>
    </submittedName>
</protein>
<feature type="transmembrane region" description="Helical" evidence="2">
    <location>
        <begin position="113"/>
        <end position="138"/>
    </location>
</feature>
<sequence>MRVLLTALLASTSACEVGSRVWGRYSGSNTYLPAFITRDVDNRHFEVQWDWDPGLCQGEGASPALCIVDKGVVRNADGVTCERFYSNYWNDLPSANDGQRGDLDEDGNGPSGVVVIVCIVGGLLLAITLVGGTAYFAARSSVRVEPHEKRKSLPPSPPPPPANTTEFQRGVSIGEDPFFFAAGITAFRFRHEDCIVSFMSVPGPPTTMDLSKDTTAAVYPQPDNIDNRVPMQLPINKRMTRPPGMQLPTPSLSPTPACFVPAASVSSPAAATASPFAPIAPGVSMDWQTLMGNLRGRPRCPSSVPSSSPMSSSLASSPYASTAVPSPTPCLPEPYQFPPSGDYQTEANYSYQNAQGFSKWSIYREAALRQEELARLQWERQVQEGVRQRFNTWWGAEQAVTAPPYPAVRGASQDVFGAAVAAAAAALTEGKFDQQSTPYGLPPREGFPQRQAPPYGSSYGPLPPGLPQYIKDMIRAQVDLQIREYVQQQTIRLMEQQMYAGYDPRPPTAPQVGTLGEGGTPLLDMDKGIFAAAVAAAAKAIQESRGSVTDGLQPGGEHFRAPMQQQPRVGSPTPPLLALMPSRATSKRELPGTNSFVESMNHQQQQPVKKNDATATAVGGGHPADGVGLAPYVPPNEESSDFSDSS</sequence>
<organism evidence="4 5">
    <name type="scientific">Perkinsus olseni</name>
    <name type="common">Perkinsus atlanticus</name>
    <dbReference type="NCBI Taxonomy" id="32597"/>
    <lineage>
        <taxon>Eukaryota</taxon>
        <taxon>Sar</taxon>
        <taxon>Alveolata</taxon>
        <taxon>Perkinsozoa</taxon>
        <taxon>Perkinsea</taxon>
        <taxon>Perkinsida</taxon>
        <taxon>Perkinsidae</taxon>
        <taxon>Perkinsus</taxon>
    </lineage>
</organism>
<keyword evidence="3" id="KW-0732">Signal</keyword>
<dbReference type="PROSITE" id="PS51257">
    <property type="entry name" value="PROKAR_LIPOPROTEIN"/>
    <property type="match status" value="1"/>
</dbReference>
<comment type="caution">
    <text evidence="4">The sequence shown here is derived from an EMBL/GenBank/DDBJ whole genome shotgun (WGS) entry which is preliminary data.</text>
</comment>
<evidence type="ECO:0000313" key="4">
    <source>
        <dbReference type="EMBL" id="KAF4690871.1"/>
    </source>
</evidence>
<feature type="region of interest" description="Disordered" evidence="1">
    <location>
        <begin position="295"/>
        <end position="338"/>
    </location>
</feature>
<evidence type="ECO:0000256" key="2">
    <source>
        <dbReference type="SAM" id="Phobius"/>
    </source>
</evidence>
<proteinExistence type="predicted"/>
<feature type="signal peptide" evidence="3">
    <location>
        <begin position="1"/>
        <end position="19"/>
    </location>
</feature>
<gene>
    <name evidence="4" type="ORF">FOZ60_016707</name>
</gene>
<evidence type="ECO:0000313" key="5">
    <source>
        <dbReference type="Proteomes" id="UP000541610"/>
    </source>
</evidence>
<keyword evidence="2" id="KW-0812">Transmembrane</keyword>